<feature type="transmembrane region" description="Helical" evidence="6">
    <location>
        <begin position="65"/>
        <end position="85"/>
    </location>
</feature>
<accession>H8L1L0</accession>
<evidence type="ECO:0000256" key="5">
    <source>
        <dbReference type="ARBA" id="ARBA00023136"/>
    </source>
</evidence>
<feature type="domain" description="EamA" evidence="7">
    <location>
        <begin position="145"/>
        <end position="280"/>
    </location>
</feature>
<keyword evidence="4 6" id="KW-1133">Transmembrane helix</keyword>
<feature type="transmembrane region" description="Helical" evidence="6">
    <location>
        <begin position="211"/>
        <end position="232"/>
    </location>
</feature>
<evidence type="ECO:0000256" key="4">
    <source>
        <dbReference type="ARBA" id="ARBA00022989"/>
    </source>
</evidence>
<evidence type="ECO:0000256" key="6">
    <source>
        <dbReference type="SAM" id="Phobius"/>
    </source>
</evidence>
<evidence type="ECO:0000256" key="1">
    <source>
        <dbReference type="ARBA" id="ARBA00004141"/>
    </source>
</evidence>
<dbReference type="RefSeq" id="WP_014402376.1">
    <property type="nucleotide sequence ID" value="NC_017033.1"/>
</dbReference>
<name>H8L1L0_FRAAD</name>
<dbReference type="Pfam" id="PF00892">
    <property type="entry name" value="EamA"/>
    <property type="match status" value="2"/>
</dbReference>
<dbReference type="InterPro" id="IPR050638">
    <property type="entry name" value="AA-Vitamin_Transporters"/>
</dbReference>
<evidence type="ECO:0000259" key="7">
    <source>
        <dbReference type="Pfam" id="PF00892"/>
    </source>
</evidence>
<evidence type="ECO:0000256" key="3">
    <source>
        <dbReference type="ARBA" id="ARBA00022692"/>
    </source>
</evidence>
<comment type="similarity">
    <text evidence="2">Belongs to the EamA transporter family.</text>
</comment>
<keyword evidence="9" id="KW-1185">Reference proteome</keyword>
<evidence type="ECO:0000313" key="8">
    <source>
        <dbReference type="EMBL" id="AFC85370.1"/>
    </source>
</evidence>
<evidence type="ECO:0000313" key="9">
    <source>
        <dbReference type="Proteomes" id="UP000005234"/>
    </source>
</evidence>
<gene>
    <name evidence="8" type="ordered locus">Fraau_0901</name>
</gene>
<feature type="transmembrane region" description="Helical" evidence="6">
    <location>
        <begin position="35"/>
        <end position="53"/>
    </location>
</feature>
<feature type="transmembrane region" description="Helical" evidence="6">
    <location>
        <begin position="171"/>
        <end position="191"/>
    </location>
</feature>
<organism evidence="8 9">
    <name type="scientific">Frateuria aurantia (strain ATCC 33424 / DSM 6220 / KCTC 2777 / LMG 1558 / NBRC 3245 / NCIMB 13370)</name>
    <name type="common">Acetobacter aurantius</name>
    <dbReference type="NCBI Taxonomy" id="767434"/>
    <lineage>
        <taxon>Bacteria</taxon>
        <taxon>Pseudomonadati</taxon>
        <taxon>Pseudomonadota</taxon>
        <taxon>Gammaproteobacteria</taxon>
        <taxon>Lysobacterales</taxon>
        <taxon>Rhodanobacteraceae</taxon>
        <taxon>Frateuria</taxon>
    </lineage>
</organism>
<feature type="transmembrane region" description="Helical" evidence="6">
    <location>
        <begin position="91"/>
        <end position="110"/>
    </location>
</feature>
<dbReference type="SUPFAM" id="SSF103481">
    <property type="entry name" value="Multidrug resistance efflux transporter EmrE"/>
    <property type="match status" value="2"/>
</dbReference>
<proteinExistence type="inferred from homology"/>
<dbReference type="KEGG" id="fau:Fraau_0901"/>
<dbReference type="PANTHER" id="PTHR32322:SF2">
    <property type="entry name" value="EAMA DOMAIN-CONTAINING PROTEIN"/>
    <property type="match status" value="1"/>
</dbReference>
<feature type="domain" description="EamA" evidence="7">
    <location>
        <begin position="15"/>
        <end position="135"/>
    </location>
</feature>
<protein>
    <submittedName>
        <fullName evidence="8">Putative permease, DMT superfamily</fullName>
    </submittedName>
</protein>
<dbReference type="STRING" id="767434.Fraau_0901"/>
<feature type="transmembrane region" description="Helical" evidence="6">
    <location>
        <begin position="268"/>
        <end position="287"/>
    </location>
</feature>
<reference evidence="8" key="1">
    <citation type="submission" date="2012-02" db="EMBL/GenBank/DDBJ databases">
        <title>The complete genome of Frateuria aurantia DSM 6220.</title>
        <authorList>
            <consortium name="US DOE Joint Genome Institute (JGI-PGF)"/>
            <person name="Lucas S."/>
            <person name="Copeland A."/>
            <person name="Lapidus A."/>
            <person name="Glavina del Rio T."/>
            <person name="Dalin E."/>
            <person name="Tice H."/>
            <person name="Bruce D."/>
            <person name="Goodwin L."/>
            <person name="Pitluck S."/>
            <person name="Peters L."/>
            <person name="Ovchinnikova G."/>
            <person name="Teshima H."/>
            <person name="Kyrpides N."/>
            <person name="Mavromatis K."/>
            <person name="Ivanova N."/>
            <person name="Brettin T."/>
            <person name="Detter J.C."/>
            <person name="Han C."/>
            <person name="Larimer F."/>
            <person name="Land M."/>
            <person name="Hauser L."/>
            <person name="Markowitz V."/>
            <person name="Cheng J.-F."/>
            <person name="Hugenholtz P."/>
            <person name="Woyke T."/>
            <person name="Wu D."/>
            <person name="Brambilla E."/>
            <person name="Klenk H.-P."/>
            <person name="Eisen J.A."/>
        </authorList>
    </citation>
    <scope>NUCLEOTIDE SEQUENCE</scope>
    <source>
        <strain evidence="8">DSM 6220</strain>
    </source>
</reference>
<dbReference type="AlphaFoldDB" id="H8L1L0"/>
<sequence>MPALTRARLQIHFCILLWGLTAVLGRMIDIPALALVWWRMSLVVLALVMLPATWRALRTLQRRQWAACAGIGVLVTLHWLSFYLAVKLADASVAATCIALGPAFLALIEPWIAQRPFNPRELLLSLLVIPGVVLVAGGIPSGMHAGLLIGIVSAALIAVFSACNKRVTSQIPALAITGVEFTAGSLCLSVLSLLAPGMGTFWQWPQGHGGLLLLGLAFGCTLLPYLLALVALRQLSAFEVQITTNLEPIYAIVLAALLLHEQQHLRPGFYLGLILIVGVVALQPLWLRPGRPHAAAAAGTAESGLPPA</sequence>
<dbReference type="GO" id="GO:0016020">
    <property type="term" value="C:membrane"/>
    <property type="evidence" value="ECO:0007669"/>
    <property type="project" value="UniProtKB-SubCell"/>
</dbReference>
<keyword evidence="3 6" id="KW-0812">Transmembrane</keyword>
<dbReference type="OrthoDB" id="9150437at2"/>
<dbReference type="Proteomes" id="UP000005234">
    <property type="component" value="Chromosome"/>
</dbReference>
<dbReference type="InterPro" id="IPR037185">
    <property type="entry name" value="EmrE-like"/>
</dbReference>
<comment type="subcellular location">
    <subcellularLocation>
        <location evidence="1">Membrane</location>
        <topology evidence="1">Multi-pass membrane protein</topology>
    </subcellularLocation>
</comment>
<dbReference type="eggNOG" id="COG0697">
    <property type="taxonomic scope" value="Bacteria"/>
</dbReference>
<dbReference type="PANTHER" id="PTHR32322">
    <property type="entry name" value="INNER MEMBRANE TRANSPORTER"/>
    <property type="match status" value="1"/>
</dbReference>
<evidence type="ECO:0000256" key="2">
    <source>
        <dbReference type="ARBA" id="ARBA00007362"/>
    </source>
</evidence>
<dbReference type="HOGENOM" id="CLU_033863_15_3_6"/>
<dbReference type="EMBL" id="CP003350">
    <property type="protein sequence ID" value="AFC85370.1"/>
    <property type="molecule type" value="Genomic_DNA"/>
</dbReference>
<dbReference type="InterPro" id="IPR000620">
    <property type="entry name" value="EamA_dom"/>
</dbReference>
<feature type="transmembrane region" description="Helical" evidence="6">
    <location>
        <begin position="122"/>
        <end position="139"/>
    </location>
</feature>
<keyword evidence="5 6" id="KW-0472">Membrane</keyword>
<feature type="transmembrane region" description="Helical" evidence="6">
    <location>
        <begin position="145"/>
        <end position="164"/>
    </location>
</feature>